<dbReference type="EC" id="2.3.1.269" evidence="9"/>
<dbReference type="Proteomes" id="UP000010121">
    <property type="component" value="Unassembled WGS sequence"/>
</dbReference>
<dbReference type="EMBL" id="ACYY01000001">
    <property type="protein sequence ID" value="EEW26850.1"/>
    <property type="molecule type" value="Genomic_DNA"/>
</dbReference>
<keyword evidence="3 9" id="KW-1003">Cell membrane</keyword>
<keyword evidence="4 9" id="KW-0808">Transferase</keyword>
<comment type="similarity">
    <text evidence="2 9">Belongs to the CN hydrolase family. Apolipoprotein N-acyltransferase subfamily.</text>
</comment>
<evidence type="ECO:0000313" key="12">
    <source>
        <dbReference type="EMBL" id="EEW26850.1"/>
    </source>
</evidence>
<dbReference type="CDD" id="cd07571">
    <property type="entry name" value="ALP_N-acyl_transferase"/>
    <property type="match status" value="1"/>
</dbReference>
<feature type="transmembrane region" description="Helical" evidence="9">
    <location>
        <begin position="121"/>
        <end position="146"/>
    </location>
</feature>
<dbReference type="InterPro" id="IPR045378">
    <property type="entry name" value="LNT_N"/>
</dbReference>
<feature type="chain" id="PRO_5002991284" description="Apolipoprotein N-acyltransferase" evidence="10">
    <location>
        <begin position="23"/>
        <end position="494"/>
    </location>
</feature>
<evidence type="ECO:0000256" key="10">
    <source>
        <dbReference type="SAM" id="SignalP"/>
    </source>
</evidence>
<name>C8RWA7_9RHOB</name>
<comment type="function">
    <text evidence="9">Catalyzes the phospholipid dependent N-acylation of the N-terminal cysteine of apolipoprotein, the last step in lipoprotein maturation.</text>
</comment>
<feature type="transmembrane region" description="Helical" evidence="9">
    <location>
        <begin position="166"/>
        <end position="195"/>
    </location>
</feature>
<dbReference type="GO" id="GO:0005886">
    <property type="term" value="C:plasma membrane"/>
    <property type="evidence" value="ECO:0007669"/>
    <property type="project" value="UniProtKB-SubCell"/>
</dbReference>
<dbReference type="GO" id="GO:0042158">
    <property type="term" value="P:lipoprotein biosynthetic process"/>
    <property type="evidence" value="ECO:0007669"/>
    <property type="project" value="UniProtKB-UniRule"/>
</dbReference>
<proteinExistence type="inferred from homology"/>
<keyword evidence="6 9" id="KW-1133">Transmembrane helix</keyword>
<accession>C8RWA7</accession>
<feature type="signal peptide" evidence="10">
    <location>
        <begin position="1"/>
        <end position="22"/>
    </location>
</feature>
<dbReference type="InterPro" id="IPR004563">
    <property type="entry name" value="Apolipo_AcylTrfase"/>
</dbReference>
<sequence length="494" mass="51191">MVWGWPGLRLAALAFGLGAAMAAGQAPLGAWYVTVPALAGVIWLVGRADGAKAAAWLGLFAGAGHFGLALNWIIEPFLVDPEQYGWMAPFAVVLMAFGLGLFWAAAAALARAFAAGRAAALPLALTLTAVEGLRGVVLTGFPWALIGHIWIDTPLAQLAAYGGPNGLTLLTTLAAALPVALGFGGAAVSVALLAATFGLGQWRLSQPDPAPRGVTLRLVQPNAAQALKWEPGPARITFDRLLAYTAARPAVDLVIWPETSVPYLLHPGEGAALAIAAAAQGVPVAAGVQRVDGTRGYNTLAVIGPGGAVTAQYDKHHLVPFGEYIPYGDAMADWFGLRAFAAQEGNGYSAGPGAKLLDLGDKLGKALPLICYEAVFPQDLAAAEGRADWILQITNDAWFGTLTGPFQHLAQARLRAIEQGLPLVRVANTGVSAVIDAHGRTVAEISLGQAAFHDAALPGALPPTPYARWGEVPVWLLLAGLAAGLIGVRRRMVA</sequence>
<gene>
    <name evidence="9" type="primary">lnt</name>
    <name evidence="12" type="ORF">Rsw2DRAFT_0085</name>
</gene>
<evidence type="ECO:0000256" key="8">
    <source>
        <dbReference type="ARBA" id="ARBA00023315"/>
    </source>
</evidence>
<evidence type="ECO:0000256" key="9">
    <source>
        <dbReference type="HAMAP-Rule" id="MF_01148"/>
    </source>
</evidence>
<comment type="caution">
    <text evidence="12">The sequence shown here is derived from an EMBL/GenBank/DDBJ whole genome shotgun (WGS) entry which is preliminary data.</text>
</comment>
<evidence type="ECO:0000256" key="3">
    <source>
        <dbReference type="ARBA" id="ARBA00022475"/>
    </source>
</evidence>
<evidence type="ECO:0000256" key="6">
    <source>
        <dbReference type="ARBA" id="ARBA00022989"/>
    </source>
</evidence>
<comment type="pathway">
    <text evidence="9">Protein modification; lipoprotein biosynthesis (N-acyl transfer).</text>
</comment>
<dbReference type="AlphaFoldDB" id="C8RWA7"/>
<dbReference type="PANTHER" id="PTHR38686:SF1">
    <property type="entry name" value="APOLIPOPROTEIN N-ACYLTRANSFERASE"/>
    <property type="match status" value="1"/>
</dbReference>
<evidence type="ECO:0000313" key="13">
    <source>
        <dbReference type="Proteomes" id="UP000010121"/>
    </source>
</evidence>
<dbReference type="Gene3D" id="3.60.110.10">
    <property type="entry name" value="Carbon-nitrogen hydrolase"/>
    <property type="match status" value="1"/>
</dbReference>
<evidence type="ECO:0000256" key="2">
    <source>
        <dbReference type="ARBA" id="ARBA00010065"/>
    </source>
</evidence>
<comment type="catalytic activity">
    <reaction evidence="9">
        <text>N-terminal S-1,2-diacyl-sn-glyceryl-L-cysteinyl-[lipoprotein] + a glycerophospholipid = N-acyl-S-1,2-diacyl-sn-glyceryl-L-cysteinyl-[lipoprotein] + a 2-acyl-sn-glycero-3-phospholipid + H(+)</text>
        <dbReference type="Rhea" id="RHEA:48228"/>
        <dbReference type="Rhea" id="RHEA-COMP:14681"/>
        <dbReference type="Rhea" id="RHEA-COMP:14684"/>
        <dbReference type="ChEBI" id="CHEBI:15378"/>
        <dbReference type="ChEBI" id="CHEBI:136912"/>
        <dbReference type="ChEBI" id="CHEBI:140656"/>
        <dbReference type="ChEBI" id="CHEBI:140657"/>
        <dbReference type="ChEBI" id="CHEBI:140660"/>
        <dbReference type="EC" id="2.3.1.269"/>
    </reaction>
</comment>
<evidence type="ECO:0000256" key="1">
    <source>
        <dbReference type="ARBA" id="ARBA00004651"/>
    </source>
</evidence>
<evidence type="ECO:0000256" key="7">
    <source>
        <dbReference type="ARBA" id="ARBA00023136"/>
    </source>
</evidence>
<keyword evidence="13" id="KW-1185">Reference proteome</keyword>
<feature type="domain" description="CN hydrolase" evidence="11">
    <location>
        <begin position="219"/>
        <end position="463"/>
    </location>
</feature>
<dbReference type="eggNOG" id="COG0815">
    <property type="taxonomic scope" value="Bacteria"/>
</dbReference>
<dbReference type="NCBIfam" id="TIGR00546">
    <property type="entry name" value="lnt"/>
    <property type="match status" value="1"/>
</dbReference>
<dbReference type="STRING" id="371731.Rsw2DRAFT_0085"/>
<evidence type="ECO:0000256" key="5">
    <source>
        <dbReference type="ARBA" id="ARBA00022692"/>
    </source>
</evidence>
<dbReference type="Pfam" id="PF20154">
    <property type="entry name" value="LNT_N"/>
    <property type="match status" value="1"/>
</dbReference>
<comment type="subcellular location">
    <subcellularLocation>
        <location evidence="1 9">Cell membrane</location>
        <topology evidence="1 9">Multi-pass membrane protein</topology>
    </subcellularLocation>
</comment>
<dbReference type="GO" id="GO:0016410">
    <property type="term" value="F:N-acyltransferase activity"/>
    <property type="evidence" value="ECO:0007669"/>
    <property type="project" value="UniProtKB-UniRule"/>
</dbReference>
<evidence type="ECO:0000256" key="4">
    <source>
        <dbReference type="ARBA" id="ARBA00022679"/>
    </source>
</evidence>
<evidence type="ECO:0000259" key="11">
    <source>
        <dbReference type="PROSITE" id="PS50263"/>
    </source>
</evidence>
<dbReference type="Pfam" id="PF00795">
    <property type="entry name" value="CN_hydrolase"/>
    <property type="match status" value="1"/>
</dbReference>
<feature type="transmembrane region" description="Helical" evidence="9">
    <location>
        <begin position="32"/>
        <end position="48"/>
    </location>
</feature>
<reference evidence="12 13" key="1">
    <citation type="submission" date="2009-08" db="EMBL/GenBank/DDBJ databases">
        <title>The draft genome of Rhodobacter sp. SW2.</title>
        <authorList>
            <consortium name="US DOE Joint Genome Institute (JGI-PGF)"/>
            <person name="Lucas S."/>
            <person name="Copeland A."/>
            <person name="Lapidus A."/>
            <person name="Glavina del Rio T."/>
            <person name="Tice H."/>
            <person name="Bruce D."/>
            <person name="Goodwin L."/>
            <person name="Pitluck S."/>
            <person name="Larimer F."/>
            <person name="Land M.L."/>
            <person name="Hauser L."/>
            <person name="Emerson D."/>
        </authorList>
    </citation>
    <scope>NUCLEOTIDE SEQUENCE [LARGE SCALE GENOMIC DNA]</scope>
    <source>
        <strain evidence="12 13">SW2</strain>
    </source>
</reference>
<feature type="transmembrane region" description="Helical" evidence="9">
    <location>
        <begin position="86"/>
        <end position="109"/>
    </location>
</feature>
<keyword evidence="5 9" id="KW-0812">Transmembrane</keyword>
<dbReference type="InterPro" id="IPR003010">
    <property type="entry name" value="C-N_Hydrolase"/>
</dbReference>
<comment type="caution">
    <text evidence="9">Lacks conserved residue(s) required for the propagation of feature annotation.</text>
</comment>
<dbReference type="InterPro" id="IPR036526">
    <property type="entry name" value="C-N_Hydrolase_sf"/>
</dbReference>
<keyword evidence="12" id="KW-0449">Lipoprotein</keyword>
<keyword evidence="10" id="KW-0732">Signal</keyword>
<protein>
    <recommendedName>
        <fullName evidence="9">Apolipoprotein N-acyltransferase</fullName>
        <shortName evidence="9">ALP N-acyltransferase</shortName>
        <ecNumber evidence="9">2.3.1.269</ecNumber>
    </recommendedName>
</protein>
<dbReference type="PANTHER" id="PTHR38686">
    <property type="entry name" value="APOLIPOPROTEIN N-ACYLTRANSFERASE"/>
    <property type="match status" value="1"/>
</dbReference>
<dbReference type="PROSITE" id="PS50263">
    <property type="entry name" value="CN_HYDROLASE"/>
    <property type="match status" value="1"/>
</dbReference>
<dbReference type="UniPathway" id="UPA00666"/>
<dbReference type="HAMAP" id="MF_01148">
    <property type="entry name" value="Lnt"/>
    <property type="match status" value="1"/>
</dbReference>
<keyword evidence="8 9" id="KW-0012">Acyltransferase</keyword>
<dbReference type="SUPFAM" id="SSF56317">
    <property type="entry name" value="Carbon-nitrogen hydrolase"/>
    <property type="match status" value="1"/>
</dbReference>
<feature type="transmembrane region" description="Helical" evidence="9">
    <location>
        <begin position="55"/>
        <end position="74"/>
    </location>
</feature>
<keyword evidence="7 9" id="KW-0472">Membrane</keyword>
<organism evidence="12 13">
    <name type="scientific">Rhodobacter ferrooxidans</name>
    <dbReference type="NCBI Taxonomy" id="371731"/>
    <lineage>
        <taxon>Bacteria</taxon>
        <taxon>Pseudomonadati</taxon>
        <taxon>Pseudomonadota</taxon>
        <taxon>Alphaproteobacteria</taxon>
        <taxon>Rhodobacterales</taxon>
        <taxon>Rhodobacter group</taxon>
        <taxon>Rhodobacter</taxon>
    </lineage>
</organism>